<dbReference type="SMART" id="SM00320">
    <property type="entry name" value="WD40"/>
    <property type="match status" value="6"/>
</dbReference>
<dbReference type="EMBL" id="GL876973">
    <property type="protein sequence ID" value="KLU89686.1"/>
    <property type="molecule type" value="Genomic_DNA"/>
</dbReference>
<dbReference type="InterPro" id="IPR036322">
    <property type="entry name" value="WD40_repeat_dom_sf"/>
</dbReference>
<proteinExistence type="inferred from homology"/>
<sequence>MTLTAAATITRPIEVISILDSDDETPAPTPAPLPPQGSLRASRQWPSHGDGDMIDAPPAKRVKVETKATSPLNPIATPFHRSSPKPHPSNAPAPQSVVIISDDDNDIAPTPIVRNPTSPQRDVQRPVPPRPRSLVGQRAAPKPPKSRIPPTSPANFRARGRALQLQAVDDIAPQPSVLQGSRRPYLKHIVRAQLVRENKHLHKGAIQNGTIIHADFTADEIDTVARSLAPGTGVQNIFAVAKGYGKALKQHRSRGKRELVSETLDGIKLPGREPRDIVDFLADVAKYRRWNQFPIMVSPETDILDQGSRCARNAKFFSLVAARQVLPLGSSTLVGADAIFRDVRNDIRSVVEDELELRLEWTNAAGDIITTSWVSNDAFVCGATSHSDAHNQQYNKPGNLLLGSATQKTVRAYPDHKIKRPIVQKGSNSSDEMIESQDPWLYSSVVFSDYDGRYNRAYTASFDHTVKVWGLTDGALKPLGTWEHTGNVNYVLASKHPSGMVATAANAASDAVRIYSVNEADVSASSYRPFSAPLAEGAATEKWAYFPSTIRWGLAAGTPVTPGSLHLLLVGYSPRSLTGDDNDIPEDKRQSGELKLWDGLSGEHWFVSSASKCNVFDVAWHPSQECFIAATSPTGTKENSTRTQIRVYNLSKDHLHTYSETKTLDCAAVDINSLTIMPYCPKASYVTAGCTDGKTYVWDTGSQEALPFQILAHGAPIEEPEFGDVETGDIGVQFQAWGSSPDRFYTGSSDGTVRVWNVRTEGKPLIRVLLECPGAVTSGAFSPDKTKLLIGDGTGRVFLLTTHDYEEDEWGGASSDAAATKPVTPFRRPSPFSALPGQPMRIRTEDGGTLTRRRPTPIILHPEPPKPTHDAAGNPIEPKDFQIDLERSELYPKKEIRLTTSFSGYIKVAAGVKADDHAVLSYYAHAAMRQMQSAHKNHPNAMIAMAISDNRILLASSFSIPGLLSGVAEADKKAMERHGDKVVGELSGKEKGTVGEYLVACLNSPEKPERHRTGGKCGEINVLRLDREVKKKEAEKKGVATFTYESPKGARIAAWVKKPAKKIGDKWVQVEGIDDPCADDETIPGQYGCRELAEAFELVAAPRTTKPDGLSKVFAQEKSRVVTLLPNPRKADSGASARPPKAS</sequence>
<reference evidence="6" key="1">
    <citation type="submission" date="2010-05" db="EMBL/GenBank/DDBJ databases">
        <title>The genome sequence of Magnaporthe poae strain ATCC 64411.</title>
        <authorList>
            <person name="Ma L.-J."/>
            <person name="Dead R."/>
            <person name="Young S."/>
            <person name="Zeng Q."/>
            <person name="Koehrsen M."/>
            <person name="Alvarado L."/>
            <person name="Berlin A."/>
            <person name="Chapman S.B."/>
            <person name="Chen Z."/>
            <person name="Freedman E."/>
            <person name="Gellesch M."/>
            <person name="Goldberg J."/>
            <person name="Griggs A."/>
            <person name="Gujja S."/>
            <person name="Heilman E.R."/>
            <person name="Heiman D."/>
            <person name="Hepburn T."/>
            <person name="Howarth C."/>
            <person name="Jen D."/>
            <person name="Larson L."/>
            <person name="Mehta T."/>
            <person name="Neiman D."/>
            <person name="Pearson M."/>
            <person name="Roberts A."/>
            <person name="Saif S."/>
            <person name="Shea T."/>
            <person name="Shenoy N."/>
            <person name="Sisk P."/>
            <person name="Stolte C."/>
            <person name="Sykes S."/>
            <person name="Walk T."/>
            <person name="White J."/>
            <person name="Yandava C."/>
            <person name="Haas B."/>
            <person name="Nusbaum C."/>
            <person name="Birren B."/>
        </authorList>
    </citation>
    <scope>NUCLEOTIDE SEQUENCE [LARGE SCALE GENOMIC DNA]</scope>
    <source>
        <strain evidence="6">ATCC 64411 / 73-15</strain>
    </source>
</reference>
<dbReference type="GO" id="GO:0032956">
    <property type="term" value="P:regulation of actin cytoskeleton organization"/>
    <property type="evidence" value="ECO:0007669"/>
    <property type="project" value="TreeGrafter"/>
</dbReference>
<dbReference type="GO" id="GO:0031931">
    <property type="term" value="C:TORC1 complex"/>
    <property type="evidence" value="ECO:0007669"/>
    <property type="project" value="InterPro"/>
</dbReference>
<feature type="region of interest" description="Disordered" evidence="3">
    <location>
        <begin position="1"/>
        <end position="154"/>
    </location>
</feature>
<dbReference type="eggNOG" id="ENOG502RZG9">
    <property type="taxonomic scope" value="Eukaryota"/>
</dbReference>
<evidence type="ECO:0000256" key="2">
    <source>
        <dbReference type="PROSITE-ProRule" id="PRU00221"/>
    </source>
</evidence>
<dbReference type="GO" id="GO:0031929">
    <property type="term" value="P:TOR signaling"/>
    <property type="evidence" value="ECO:0007669"/>
    <property type="project" value="InterPro"/>
</dbReference>
<dbReference type="PROSITE" id="PS50082">
    <property type="entry name" value="WD_REPEATS_2"/>
    <property type="match status" value="1"/>
</dbReference>
<reference evidence="4" key="2">
    <citation type="submission" date="2010-05" db="EMBL/GenBank/DDBJ databases">
        <title>The Genome Sequence of Magnaporthe poae strain ATCC 64411.</title>
        <authorList>
            <consortium name="The Broad Institute Genome Sequencing Platform"/>
            <consortium name="Broad Institute Genome Sequencing Center for Infectious Disease"/>
            <person name="Ma L.-J."/>
            <person name="Dead R."/>
            <person name="Young S."/>
            <person name="Zeng Q."/>
            <person name="Koehrsen M."/>
            <person name="Alvarado L."/>
            <person name="Berlin A."/>
            <person name="Chapman S.B."/>
            <person name="Chen Z."/>
            <person name="Freedman E."/>
            <person name="Gellesch M."/>
            <person name="Goldberg J."/>
            <person name="Griggs A."/>
            <person name="Gujja S."/>
            <person name="Heilman E.R."/>
            <person name="Heiman D."/>
            <person name="Hepburn T."/>
            <person name="Howarth C."/>
            <person name="Jen D."/>
            <person name="Larson L."/>
            <person name="Mehta T."/>
            <person name="Neiman D."/>
            <person name="Pearson M."/>
            <person name="Roberts A."/>
            <person name="Saif S."/>
            <person name="Shea T."/>
            <person name="Shenoy N."/>
            <person name="Sisk P."/>
            <person name="Stolte C."/>
            <person name="Sykes S."/>
            <person name="Walk T."/>
            <person name="White J."/>
            <person name="Yandava C."/>
            <person name="Haas B."/>
            <person name="Nusbaum C."/>
            <person name="Birren B."/>
        </authorList>
    </citation>
    <scope>NUCLEOTIDE SEQUENCE</scope>
    <source>
        <strain evidence="4">ATCC 64411</strain>
    </source>
</reference>
<comment type="similarity">
    <text evidence="1">Belongs to the WD repeat LST8 family.</text>
</comment>
<dbReference type="Pfam" id="PF00400">
    <property type="entry name" value="WD40"/>
    <property type="match status" value="1"/>
</dbReference>
<evidence type="ECO:0000256" key="3">
    <source>
        <dbReference type="SAM" id="MobiDB-lite"/>
    </source>
</evidence>
<dbReference type="EnsemblFungi" id="MAPG_08656T0">
    <property type="protein sequence ID" value="MAPG_08656T0"/>
    <property type="gene ID" value="MAPG_08656"/>
</dbReference>
<protein>
    <submittedName>
        <fullName evidence="4 5">Uncharacterized protein</fullName>
    </submittedName>
</protein>
<dbReference type="GO" id="GO:0031932">
    <property type="term" value="C:TORC2 complex"/>
    <property type="evidence" value="ECO:0007669"/>
    <property type="project" value="InterPro"/>
</dbReference>
<evidence type="ECO:0000313" key="5">
    <source>
        <dbReference type="EnsemblFungi" id="MAPG_08656T0"/>
    </source>
</evidence>
<feature type="compositionally biased region" description="Pro residues" evidence="3">
    <location>
        <begin position="141"/>
        <end position="152"/>
    </location>
</feature>
<dbReference type="OrthoDB" id="10248252at2759"/>
<dbReference type="VEuPathDB" id="FungiDB:MAPG_08656"/>
<dbReference type="STRING" id="644358.A0A0C4E7X4"/>
<feature type="repeat" description="WD" evidence="2">
    <location>
        <begin position="736"/>
        <end position="760"/>
    </location>
</feature>
<evidence type="ECO:0000313" key="4">
    <source>
        <dbReference type="EMBL" id="KLU89686.1"/>
    </source>
</evidence>
<reference evidence="5" key="4">
    <citation type="journal article" date="2015" name="G3 (Bethesda)">
        <title>Genome sequences of three phytopathogenic species of the Magnaporthaceae family of fungi.</title>
        <authorList>
            <person name="Okagaki L.H."/>
            <person name="Nunes C.C."/>
            <person name="Sailsbery J."/>
            <person name="Clay B."/>
            <person name="Brown D."/>
            <person name="John T."/>
            <person name="Oh Y."/>
            <person name="Young N."/>
            <person name="Fitzgerald M."/>
            <person name="Haas B.J."/>
            <person name="Zeng Q."/>
            <person name="Young S."/>
            <person name="Adiconis X."/>
            <person name="Fan L."/>
            <person name="Levin J.Z."/>
            <person name="Mitchell T.K."/>
            <person name="Okubara P.A."/>
            <person name="Farman M.L."/>
            <person name="Kohn L.M."/>
            <person name="Birren B."/>
            <person name="Ma L.-J."/>
            <person name="Dean R.A."/>
        </authorList>
    </citation>
    <scope>NUCLEOTIDE SEQUENCE</scope>
    <source>
        <strain evidence="5">ATCC 64411 / 73-15</strain>
    </source>
</reference>
<dbReference type="InterPro" id="IPR015943">
    <property type="entry name" value="WD40/YVTN_repeat-like_dom_sf"/>
</dbReference>
<dbReference type="AlphaFoldDB" id="A0A0C4E7X4"/>
<dbReference type="PANTHER" id="PTHR19842:SF2">
    <property type="entry name" value="WD REPEAT PROTEIN (AFU_ORTHOLOGUE AFUA_5G04300)"/>
    <property type="match status" value="1"/>
</dbReference>
<reference evidence="4" key="3">
    <citation type="submission" date="2011-03" db="EMBL/GenBank/DDBJ databases">
        <title>Annotation of Magnaporthe poae ATCC 64411.</title>
        <authorList>
            <person name="Ma L.-J."/>
            <person name="Dead R."/>
            <person name="Young S.K."/>
            <person name="Zeng Q."/>
            <person name="Gargeya S."/>
            <person name="Fitzgerald M."/>
            <person name="Haas B."/>
            <person name="Abouelleil A."/>
            <person name="Alvarado L."/>
            <person name="Arachchi H.M."/>
            <person name="Berlin A."/>
            <person name="Brown A."/>
            <person name="Chapman S.B."/>
            <person name="Chen Z."/>
            <person name="Dunbar C."/>
            <person name="Freedman E."/>
            <person name="Gearin G."/>
            <person name="Gellesch M."/>
            <person name="Goldberg J."/>
            <person name="Griggs A."/>
            <person name="Gujja S."/>
            <person name="Heiman D."/>
            <person name="Howarth C."/>
            <person name="Larson L."/>
            <person name="Lui A."/>
            <person name="MacDonald P.J.P."/>
            <person name="Mehta T."/>
            <person name="Montmayeur A."/>
            <person name="Murphy C."/>
            <person name="Neiman D."/>
            <person name="Pearson M."/>
            <person name="Priest M."/>
            <person name="Roberts A."/>
            <person name="Saif S."/>
            <person name="Shea T."/>
            <person name="Shenoy N."/>
            <person name="Sisk P."/>
            <person name="Stolte C."/>
            <person name="Sykes S."/>
            <person name="Yandava C."/>
            <person name="Wortman J."/>
            <person name="Nusbaum C."/>
            <person name="Birren B."/>
        </authorList>
    </citation>
    <scope>NUCLEOTIDE SEQUENCE</scope>
    <source>
        <strain evidence="4">ATCC 64411</strain>
    </source>
</reference>
<dbReference type="InterPro" id="IPR037588">
    <property type="entry name" value="MLST8"/>
</dbReference>
<dbReference type="Gene3D" id="2.130.10.10">
    <property type="entry name" value="YVTN repeat-like/Quinoprotein amine dehydrogenase"/>
    <property type="match status" value="1"/>
</dbReference>
<dbReference type="SUPFAM" id="SSF50978">
    <property type="entry name" value="WD40 repeat-like"/>
    <property type="match status" value="1"/>
</dbReference>
<dbReference type="EMBL" id="ADBL01002094">
    <property type="status" value="NOT_ANNOTATED_CDS"/>
    <property type="molecule type" value="Genomic_DNA"/>
</dbReference>
<dbReference type="EMBL" id="ADBL01002095">
    <property type="status" value="NOT_ANNOTATED_CDS"/>
    <property type="molecule type" value="Genomic_DNA"/>
</dbReference>
<evidence type="ECO:0000256" key="1">
    <source>
        <dbReference type="ARBA" id="ARBA00009890"/>
    </source>
</evidence>
<dbReference type="InterPro" id="IPR001680">
    <property type="entry name" value="WD40_rpt"/>
</dbReference>
<evidence type="ECO:0000313" key="6">
    <source>
        <dbReference type="Proteomes" id="UP000011715"/>
    </source>
</evidence>
<keyword evidence="6" id="KW-1185">Reference proteome</keyword>
<feature type="region of interest" description="Disordered" evidence="3">
    <location>
        <begin position="1124"/>
        <end position="1143"/>
    </location>
</feature>
<organism evidence="5 6">
    <name type="scientific">Magnaporthiopsis poae (strain ATCC 64411 / 73-15)</name>
    <name type="common">Kentucky bluegrass fungus</name>
    <name type="synonym">Magnaporthe poae</name>
    <dbReference type="NCBI Taxonomy" id="644358"/>
    <lineage>
        <taxon>Eukaryota</taxon>
        <taxon>Fungi</taxon>
        <taxon>Dikarya</taxon>
        <taxon>Ascomycota</taxon>
        <taxon>Pezizomycotina</taxon>
        <taxon>Sordariomycetes</taxon>
        <taxon>Sordariomycetidae</taxon>
        <taxon>Magnaporthales</taxon>
        <taxon>Magnaporthaceae</taxon>
        <taxon>Magnaporthiopsis</taxon>
    </lineage>
</organism>
<name>A0A0C4E7X4_MAGP6</name>
<dbReference type="PANTHER" id="PTHR19842">
    <property type="entry name" value="G BETA-LIKE PROTEIN GBL"/>
    <property type="match status" value="1"/>
</dbReference>
<feature type="region of interest" description="Disordered" evidence="3">
    <location>
        <begin position="811"/>
        <end position="875"/>
    </location>
</feature>
<accession>A0A0C4E7X4</accession>
<dbReference type="Proteomes" id="UP000011715">
    <property type="component" value="Unassembled WGS sequence"/>
</dbReference>
<gene>
    <name evidence="4" type="ORF">MAPG_08656</name>
</gene>
<reference evidence="5" key="5">
    <citation type="submission" date="2015-06" db="UniProtKB">
        <authorList>
            <consortium name="EnsemblFungi"/>
        </authorList>
    </citation>
    <scope>IDENTIFICATION</scope>
    <source>
        <strain evidence="5">ATCC 64411</strain>
    </source>
</reference>
<keyword evidence="2" id="KW-0853">WD repeat</keyword>